<reference evidence="6 7" key="1">
    <citation type="journal article" date="2019" name="Nat. Ecol. Evol.">
        <title>Megaphylogeny resolves global patterns of mushroom evolution.</title>
        <authorList>
            <person name="Varga T."/>
            <person name="Krizsan K."/>
            <person name="Foldi C."/>
            <person name="Dima B."/>
            <person name="Sanchez-Garcia M."/>
            <person name="Sanchez-Ramirez S."/>
            <person name="Szollosi G.J."/>
            <person name="Szarkandi J.G."/>
            <person name="Papp V."/>
            <person name="Albert L."/>
            <person name="Andreopoulos W."/>
            <person name="Angelini C."/>
            <person name="Antonin V."/>
            <person name="Barry K.W."/>
            <person name="Bougher N.L."/>
            <person name="Buchanan P."/>
            <person name="Buyck B."/>
            <person name="Bense V."/>
            <person name="Catcheside P."/>
            <person name="Chovatia M."/>
            <person name="Cooper J."/>
            <person name="Damon W."/>
            <person name="Desjardin D."/>
            <person name="Finy P."/>
            <person name="Geml J."/>
            <person name="Haridas S."/>
            <person name="Hughes K."/>
            <person name="Justo A."/>
            <person name="Karasinski D."/>
            <person name="Kautmanova I."/>
            <person name="Kiss B."/>
            <person name="Kocsube S."/>
            <person name="Kotiranta H."/>
            <person name="LaButti K.M."/>
            <person name="Lechner B.E."/>
            <person name="Liimatainen K."/>
            <person name="Lipzen A."/>
            <person name="Lukacs Z."/>
            <person name="Mihaltcheva S."/>
            <person name="Morgado L.N."/>
            <person name="Niskanen T."/>
            <person name="Noordeloos M.E."/>
            <person name="Ohm R.A."/>
            <person name="Ortiz-Santana B."/>
            <person name="Ovrebo C."/>
            <person name="Racz N."/>
            <person name="Riley R."/>
            <person name="Savchenko A."/>
            <person name="Shiryaev A."/>
            <person name="Soop K."/>
            <person name="Spirin V."/>
            <person name="Szebenyi C."/>
            <person name="Tomsovsky M."/>
            <person name="Tulloss R.E."/>
            <person name="Uehling J."/>
            <person name="Grigoriev I.V."/>
            <person name="Vagvolgyi C."/>
            <person name="Papp T."/>
            <person name="Martin F.M."/>
            <person name="Miettinen O."/>
            <person name="Hibbett D.S."/>
            <person name="Nagy L.G."/>
        </authorList>
    </citation>
    <scope>NUCLEOTIDE SEQUENCE [LARGE SCALE GENOMIC DNA]</scope>
    <source>
        <strain evidence="6 7">CBS 121175</strain>
    </source>
</reference>
<keyword evidence="3" id="KW-0378">Hydrolase</keyword>
<sequence>MHSSRWDSPFRIFLALSLFHHTFASPAPGTDSSAGQPLSFEEIARQHTRRTTRGIHLPIVKTTVPHELQRRDQVSAIGLGNFVDIAYSVLLTVGGVTTPLILDTGSSDLWLMSDTCTSGCRGEGPVALYPQATLESAGIDARLFYGDSTSGTSAFGVIGKDTVTLAGISLQEQYFAAINSTNTSLIDTGNTGIFGLGFPINSVIWANLFAQRIGRTQSGDLSRRDSAKELAELGDEDRRTRLTDPHYYSRFPKGLSGILDPTPKQLESRQVSQGVSQLFASFATIGPFVPRLVLESDLHLPMVTVTLQRNTIEVGGNVGMLSIGEMTAGVNAEDLTWVPMRSYSFEQGGLPAPPDSPTETYPIAMEVMIDDVYLDGERLPRSTISPPTIDLSALIDTGNSLIRGPEDVVQEIYARISRRPVTSRLDARFPCDEPHTLAFSIGGKLFPVDPRDFATQVFVNNVGTCAPTLARTDPPEDGGYLFSWSLGTPFLKSVVSSFYYGNLTYPSGDPPRIGFLSTVPQDADAQLRAAVASAARLDGNFPAVSVNAPTGTNVPEFKNGNTTIPGITTPTGSSSVTHLRSGAWTRTLLPFALSILFCWLNI</sequence>
<comment type="similarity">
    <text evidence="1 3">Belongs to the peptidase A1 family.</text>
</comment>
<protein>
    <submittedName>
        <fullName evidence="6">Acid protease</fullName>
    </submittedName>
</protein>
<dbReference type="STRING" id="230819.A0A5C3KCN2"/>
<dbReference type="InterPro" id="IPR034164">
    <property type="entry name" value="Pepsin-like_dom"/>
</dbReference>
<keyword evidence="3 6" id="KW-0645">Protease</keyword>
<dbReference type="InterPro" id="IPR001461">
    <property type="entry name" value="Aspartic_peptidase_A1"/>
</dbReference>
<dbReference type="GO" id="GO:0004190">
    <property type="term" value="F:aspartic-type endopeptidase activity"/>
    <property type="evidence" value="ECO:0007669"/>
    <property type="project" value="UniProtKB-KW"/>
</dbReference>
<evidence type="ECO:0000256" key="3">
    <source>
        <dbReference type="RuleBase" id="RU000454"/>
    </source>
</evidence>
<keyword evidence="4" id="KW-0732">Signal</keyword>
<dbReference type="AlphaFoldDB" id="A0A5C3KCN2"/>
<organism evidence="6 7">
    <name type="scientific">Coprinopsis marcescibilis</name>
    <name type="common">Agaric fungus</name>
    <name type="synonym">Psathyrella marcescibilis</name>
    <dbReference type="NCBI Taxonomy" id="230819"/>
    <lineage>
        <taxon>Eukaryota</taxon>
        <taxon>Fungi</taxon>
        <taxon>Dikarya</taxon>
        <taxon>Basidiomycota</taxon>
        <taxon>Agaricomycotina</taxon>
        <taxon>Agaricomycetes</taxon>
        <taxon>Agaricomycetidae</taxon>
        <taxon>Agaricales</taxon>
        <taxon>Agaricineae</taxon>
        <taxon>Psathyrellaceae</taxon>
        <taxon>Coprinopsis</taxon>
    </lineage>
</organism>
<proteinExistence type="inferred from homology"/>
<dbReference type="GO" id="GO:0006508">
    <property type="term" value="P:proteolysis"/>
    <property type="evidence" value="ECO:0007669"/>
    <property type="project" value="UniProtKB-KW"/>
</dbReference>
<evidence type="ECO:0000256" key="1">
    <source>
        <dbReference type="ARBA" id="ARBA00007447"/>
    </source>
</evidence>
<dbReference type="Gene3D" id="2.40.70.10">
    <property type="entry name" value="Acid Proteases"/>
    <property type="match status" value="2"/>
</dbReference>
<dbReference type="PROSITE" id="PS00141">
    <property type="entry name" value="ASP_PROTEASE"/>
    <property type="match status" value="1"/>
</dbReference>
<feature type="chain" id="PRO_5022699901" evidence="4">
    <location>
        <begin position="25"/>
        <end position="602"/>
    </location>
</feature>
<dbReference type="PROSITE" id="PS51767">
    <property type="entry name" value="PEPTIDASE_A1"/>
    <property type="match status" value="1"/>
</dbReference>
<accession>A0A5C3KCN2</accession>
<keyword evidence="7" id="KW-1185">Reference proteome</keyword>
<dbReference type="OrthoDB" id="3089at2759"/>
<dbReference type="Proteomes" id="UP000307440">
    <property type="component" value="Unassembled WGS sequence"/>
</dbReference>
<evidence type="ECO:0000313" key="6">
    <source>
        <dbReference type="EMBL" id="TFK17740.1"/>
    </source>
</evidence>
<keyword evidence="2 3" id="KW-0064">Aspartyl protease</keyword>
<dbReference type="CDD" id="cd05471">
    <property type="entry name" value="pepsin_like"/>
    <property type="match status" value="1"/>
</dbReference>
<evidence type="ECO:0000256" key="4">
    <source>
        <dbReference type="SAM" id="SignalP"/>
    </source>
</evidence>
<dbReference type="EMBL" id="ML210468">
    <property type="protein sequence ID" value="TFK17740.1"/>
    <property type="molecule type" value="Genomic_DNA"/>
</dbReference>
<dbReference type="Pfam" id="PF00026">
    <property type="entry name" value="Asp"/>
    <property type="match status" value="2"/>
</dbReference>
<dbReference type="SUPFAM" id="SSF50630">
    <property type="entry name" value="Acid proteases"/>
    <property type="match status" value="1"/>
</dbReference>
<name>A0A5C3KCN2_COPMA</name>
<gene>
    <name evidence="6" type="ORF">FA15DRAFT_675859</name>
</gene>
<dbReference type="InterPro" id="IPR001969">
    <property type="entry name" value="Aspartic_peptidase_AS"/>
</dbReference>
<dbReference type="PRINTS" id="PR00792">
    <property type="entry name" value="PEPSIN"/>
</dbReference>
<dbReference type="PANTHER" id="PTHR47966">
    <property type="entry name" value="BETA-SITE APP-CLEAVING ENZYME, ISOFORM A-RELATED"/>
    <property type="match status" value="1"/>
</dbReference>
<evidence type="ECO:0000256" key="2">
    <source>
        <dbReference type="ARBA" id="ARBA00022750"/>
    </source>
</evidence>
<dbReference type="InterPro" id="IPR021109">
    <property type="entry name" value="Peptidase_aspartic_dom_sf"/>
</dbReference>
<feature type="domain" description="Peptidase A1" evidence="5">
    <location>
        <begin position="87"/>
        <end position="516"/>
    </location>
</feature>
<dbReference type="PANTHER" id="PTHR47966:SF57">
    <property type="entry name" value="PEPTIDASE A1 DOMAIN-CONTAINING PROTEIN"/>
    <property type="match status" value="1"/>
</dbReference>
<evidence type="ECO:0000313" key="7">
    <source>
        <dbReference type="Proteomes" id="UP000307440"/>
    </source>
</evidence>
<feature type="signal peptide" evidence="4">
    <location>
        <begin position="1"/>
        <end position="24"/>
    </location>
</feature>
<dbReference type="InterPro" id="IPR033121">
    <property type="entry name" value="PEPTIDASE_A1"/>
</dbReference>
<evidence type="ECO:0000259" key="5">
    <source>
        <dbReference type="PROSITE" id="PS51767"/>
    </source>
</evidence>